<dbReference type="AlphaFoldDB" id="A0A5J4WPL1"/>
<accession>A0A5J4WPL1</accession>
<evidence type="ECO:0000313" key="2">
    <source>
        <dbReference type="EMBL" id="KAA6396546.1"/>
    </source>
</evidence>
<protein>
    <submittedName>
        <fullName evidence="2">Uncharacterized protein</fullName>
    </submittedName>
</protein>
<evidence type="ECO:0000256" key="1">
    <source>
        <dbReference type="SAM" id="MobiDB-lite"/>
    </source>
</evidence>
<dbReference type="Proteomes" id="UP000324800">
    <property type="component" value="Unassembled WGS sequence"/>
</dbReference>
<comment type="caution">
    <text evidence="2">The sequence shown here is derived from an EMBL/GenBank/DDBJ whole genome shotgun (WGS) entry which is preliminary data.</text>
</comment>
<reference evidence="2 3" key="1">
    <citation type="submission" date="2019-03" db="EMBL/GenBank/DDBJ databases">
        <title>Single cell metagenomics reveals metabolic interactions within the superorganism composed of flagellate Streblomastix strix and complex community of Bacteroidetes bacteria on its surface.</title>
        <authorList>
            <person name="Treitli S.C."/>
            <person name="Kolisko M."/>
            <person name="Husnik F."/>
            <person name="Keeling P."/>
            <person name="Hampl V."/>
        </authorList>
    </citation>
    <scope>NUCLEOTIDE SEQUENCE [LARGE SCALE GENOMIC DNA]</scope>
    <source>
        <strain evidence="2">ST1C</strain>
    </source>
</reference>
<gene>
    <name evidence="2" type="ORF">EZS28_007922</name>
</gene>
<sequence>MAEKYKGINSEFNKTKYEGFGNDHFSLVDNDGQQLVDSDDYYDSIEFNEHFPAEEGRILEATAAGDDWVQIEMIETALKNKRKISKLISSTNSQSPLSQQISQSSPLQFSSFDEVQQSHLSSERTESTSKLMRGQQLTNQREKQLRSNMRMRSTNRHIRSAFDYTVTESIFQQEQQKRS</sequence>
<dbReference type="EMBL" id="SNRW01001397">
    <property type="protein sequence ID" value="KAA6396546.1"/>
    <property type="molecule type" value="Genomic_DNA"/>
</dbReference>
<evidence type="ECO:0000313" key="3">
    <source>
        <dbReference type="Proteomes" id="UP000324800"/>
    </source>
</evidence>
<feature type="region of interest" description="Disordered" evidence="1">
    <location>
        <begin position="112"/>
        <end position="159"/>
    </location>
</feature>
<organism evidence="2 3">
    <name type="scientific">Streblomastix strix</name>
    <dbReference type="NCBI Taxonomy" id="222440"/>
    <lineage>
        <taxon>Eukaryota</taxon>
        <taxon>Metamonada</taxon>
        <taxon>Preaxostyla</taxon>
        <taxon>Oxymonadida</taxon>
        <taxon>Streblomastigidae</taxon>
        <taxon>Streblomastix</taxon>
    </lineage>
</organism>
<name>A0A5J4WPL1_9EUKA</name>
<proteinExistence type="predicted"/>